<feature type="compositionally biased region" description="Polar residues" evidence="5">
    <location>
        <begin position="264"/>
        <end position="278"/>
    </location>
</feature>
<evidence type="ECO:0000256" key="5">
    <source>
        <dbReference type="SAM" id="MobiDB-lite"/>
    </source>
</evidence>
<keyword evidence="4 6" id="KW-0472">Membrane</keyword>
<reference evidence="8" key="1">
    <citation type="submission" date="2021-06" db="EMBL/GenBank/DDBJ databases">
        <authorList>
            <person name="Hodson N. C."/>
            <person name="Mongue J. A."/>
            <person name="Jaron S. K."/>
        </authorList>
    </citation>
    <scope>NUCLEOTIDE SEQUENCE</scope>
</reference>
<dbReference type="GO" id="GO:0016020">
    <property type="term" value="C:membrane"/>
    <property type="evidence" value="ECO:0007669"/>
    <property type="project" value="UniProtKB-SubCell"/>
</dbReference>
<feature type="region of interest" description="Disordered" evidence="5">
    <location>
        <begin position="633"/>
        <end position="720"/>
    </location>
</feature>
<feature type="compositionally biased region" description="Basic and acidic residues" evidence="5">
    <location>
        <begin position="642"/>
        <end position="653"/>
    </location>
</feature>
<dbReference type="Pfam" id="PF00002">
    <property type="entry name" value="7tm_2"/>
    <property type="match status" value="1"/>
</dbReference>
<sequence length="720" mass="80032">MGLRGVQQIRRGCEEVKNTTFDPISTLPITNMRSGFTYKNYFCAICNNQTFEDRMEMWKPRLECPALTSRDNHITGDIDDHLVYRPDEGNWGVMTDRGQNQAWSACLVDPVVPESVEYLVRFCKPSIKDCPEGYNNTDVHRKCLSYTGTVYHLTEGYRNVHCAICNGILPENLMCDQHGYLRKAYQYEFDQAAFSLLFDLNPESGLNVGKIEKCGRDEIFDPFFKKCRAILCHPGQFYKDGQCITTATTSTTSSVGDKNDLSADDSNVQEQQSKNPKSPRNKFETCVKVVLESNEYEVLQNGTIYVRPYDVLLSKREYAMQANNRLVVCTQASTYYVDKFGPVAGYMSFAGVLVSIICIIAHLVACCLVPELRSLSGKNLASLCVALLVIYSMFLGMPFVQIPSSSCTVIAVILYYSFMAAFCWMLVLAWDVSTTLRKATQELRVSSGAQWTRFFFYSAFGWLFPALLVAVAVVAEFMPADIMPWPYSPNFGKVNCWFGQKPALLIYFAGPVGFILLLNLVLFIDSARLIASTTMGTAKAKACGPSHQNFKLYLRLALLMGISWILGIVAGYVDMPALWIVFIFFNTLQGLFIFLGFTCSTKARKVLLAKLCCASKSVNASWTWSGIGGNNVGTSSSSANTKRSELDGKDGDHLSLPSHHHHHAQRHNHIHHHGPSSLHSVGGGGNNGSASLGSVGSMSLEKTSSKMYRTSSTELFGHRI</sequence>
<dbReference type="EMBL" id="CAJVCH010143020">
    <property type="protein sequence ID" value="CAG7727057.1"/>
    <property type="molecule type" value="Genomic_DNA"/>
</dbReference>
<evidence type="ECO:0000313" key="8">
    <source>
        <dbReference type="EMBL" id="CAG7727057.1"/>
    </source>
</evidence>
<feature type="compositionally biased region" description="Polar residues" evidence="5">
    <location>
        <begin position="700"/>
        <end position="714"/>
    </location>
</feature>
<dbReference type="GO" id="GO:0007166">
    <property type="term" value="P:cell surface receptor signaling pathway"/>
    <property type="evidence" value="ECO:0007669"/>
    <property type="project" value="InterPro"/>
</dbReference>
<dbReference type="InterPro" id="IPR000832">
    <property type="entry name" value="GPCR_2_secretin-like"/>
</dbReference>
<feature type="domain" description="G-protein coupled receptors family 2 profile 2" evidence="7">
    <location>
        <begin position="344"/>
        <end position="601"/>
    </location>
</feature>
<organism evidence="8 9">
    <name type="scientific">Allacma fusca</name>
    <dbReference type="NCBI Taxonomy" id="39272"/>
    <lineage>
        <taxon>Eukaryota</taxon>
        <taxon>Metazoa</taxon>
        <taxon>Ecdysozoa</taxon>
        <taxon>Arthropoda</taxon>
        <taxon>Hexapoda</taxon>
        <taxon>Collembola</taxon>
        <taxon>Symphypleona</taxon>
        <taxon>Sminthuridae</taxon>
        <taxon>Allacma</taxon>
    </lineage>
</organism>
<keyword evidence="2 6" id="KW-0812">Transmembrane</keyword>
<dbReference type="OrthoDB" id="6134459at2759"/>
<feature type="transmembrane region" description="Helical" evidence="6">
    <location>
        <begin position="454"/>
        <end position="475"/>
    </location>
</feature>
<evidence type="ECO:0000256" key="3">
    <source>
        <dbReference type="ARBA" id="ARBA00022989"/>
    </source>
</evidence>
<comment type="subcellular location">
    <subcellularLocation>
        <location evidence="1">Membrane</location>
        <topology evidence="1">Multi-pass membrane protein</topology>
    </subcellularLocation>
</comment>
<name>A0A8J2JYP7_9HEXA</name>
<keyword evidence="3 6" id="KW-1133">Transmembrane helix</keyword>
<feature type="transmembrane region" description="Helical" evidence="6">
    <location>
        <begin position="380"/>
        <end position="400"/>
    </location>
</feature>
<feature type="transmembrane region" description="Helical" evidence="6">
    <location>
        <begin position="504"/>
        <end position="531"/>
    </location>
</feature>
<dbReference type="InterPro" id="IPR017981">
    <property type="entry name" value="GPCR_2-like_7TM"/>
</dbReference>
<dbReference type="GO" id="GO:0004930">
    <property type="term" value="F:G protein-coupled receptor activity"/>
    <property type="evidence" value="ECO:0007669"/>
    <property type="project" value="InterPro"/>
</dbReference>
<feature type="transmembrane region" description="Helical" evidence="6">
    <location>
        <begin position="412"/>
        <end position="433"/>
    </location>
</feature>
<protein>
    <recommendedName>
        <fullName evidence="7">G-protein coupled receptors family 2 profile 2 domain-containing protein</fullName>
    </recommendedName>
</protein>
<dbReference type="PANTHER" id="PTHR45902">
    <property type="entry name" value="LATROPHILIN RECEPTOR-LIKE PROTEIN A"/>
    <property type="match status" value="1"/>
</dbReference>
<evidence type="ECO:0000256" key="6">
    <source>
        <dbReference type="SAM" id="Phobius"/>
    </source>
</evidence>
<feature type="compositionally biased region" description="Low complexity" evidence="5">
    <location>
        <begin position="688"/>
        <end position="697"/>
    </location>
</feature>
<dbReference type="AlphaFoldDB" id="A0A8J2JYP7"/>
<evidence type="ECO:0000256" key="4">
    <source>
        <dbReference type="ARBA" id="ARBA00023136"/>
    </source>
</evidence>
<dbReference type="PANTHER" id="PTHR45902:SF5">
    <property type="entry name" value="G-PROTEIN COUPLED RECEPTORS FAMILY 2 PROFILE 2 DOMAIN-CONTAINING PROTEIN"/>
    <property type="match status" value="1"/>
</dbReference>
<keyword evidence="9" id="KW-1185">Reference proteome</keyword>
<dbReference type="SUPFAM" id="SSF81321">
    <property type="entry name" value="Family A G protein-coupled receptor-like"/>
    <property type="match status" value="1"/>
</dbReference>
<dbReference type="CDD" id="cd15039">
    <property type="entry name" value="7tmB3_Methuselah-like"/>
    <property type="match status" value="1"/>
</dbReference>
<comment type="caution">
    <text evidence="8">The sequence shown here is derived from an EMBL/GenBank/DDBJ whole genome shotgun (WGS) entry which is preliminary data.</text>
</comment>
<feature type="transmembrane region" description="Helical" evidence="6">
    <location>
        <begin position="578"/>
        <end position="597"/>
    </location>
</feature>
<accession>A0A8J2JYP7</accession>
<evidence type="ECO:0000259" key="7">
    <source>
        <dbReference type="PROSITE" id="PS50261"/>
    </source>
</evidence>
<feature type="transmembrane region" description="Helical" evidence="6">
    <location>
        <begin position="552"/>
        <end position="572"/>
    </location>
</feature>
<feature type="transmembrane region" description="Helical" evidence="6">
    <location>
        <begin position="343"/>
        <end position="368"/>
    </location>
</feature>
<feature type="compositionally biased region" description="Basic residues" evidence="5">
    <location>
        <begin position="658"/>
        <end position="674"/>
    </location>
</feature>
<evidence type="ECO:0000256" key="2">
    <source>
        <dbReference type="ARBA" id="ARBA00022692"/>
    </source>
</evidence>
<evidence type="ECO:0000256" key="1">
    <source>
        <dbReference type="ARBA" id="ARBA00004141"/>
    </source>
</evidence>
<proteinExistence type="predicted"/>
<gene>
    <name evidence="8" type="ORF">AFUS01_LOCUS15921</name>
</gene>
<feature type="region of interest" description="Disordered" evidence="5">
    <location>
        <begin position="249"/>
        <end position="280"/>
    </location>
</feature>
<dbReference type="InterPro" id="IPR053231">
    <property type="entry name" value="GPCR_LN-TM7"/>
</dbReference>
<dbReference type="PROSITE" id="PS50261">
    <property type="entry name" value="G_PROTEIN_RECEP_F2_4"/>
    <property type="match status" value="1"/>
</dbReference>
<evidence type="ECO:0000313" key="9">
    <source>
        <dbReference type="Proteomes" id="UP000708208"/>
    </source>
</evidence>
<dbReference type="Proteomes" id="UP000708208">
    <property type="component" value="Unassembled WGS sequence"/>
</dbReference>